<comment type="caution">
    <text evidence="8">The sequence shown here is derived from an EMBL/GenBank/DDBJ whole genome shotgun (WGS) entry which is preliminary data.</text>
</comment>
<dbReference type="GO" id="GO:0005886">
    <property type="term" value="C:plasma membrane"/>
    <property type="evidence" value="ECO:0007669"/>
    <property type="project" value="UniProtKB-SubCell"/>
</dbReference>
<dbReference type="Pfam" id="PF01213">
    <property type="entry name" value="CAP_N-CM"/>
    <property type="match status" value="1"/>
</dbReference>
<feature type="compositionally biased region" description="Pro residues" evidence="6">
    <location>
        <begin position="217"/>
        <end position="232"/>
    </location>
</feature>
<evidence type="ECO:0000256" key="1">
    <source>
        <dbReference type="ARBA" id="ARBA00004202"/>
    </source>
</evidence>
<dbReference type="GO" id="GO:0003779">
    <property type="term" value="F:actin binding"/>
    <property type="evidence" value="ECO:0007669"/>
    <property type="project" value="InterPro"/>
</dbReference>
<dbReference type="InterPro" id="IPR013912">
    <property type="entry name" value="Adenylate_cyclase-assoc_CAP_C"/>
</dbReference>
<proteinExistence type="inferred from homology"/>
<feature type="domain" description="C-CAP/cofactor C-like" evidence="7">
    <location>
        <begin position="303"/>
        <end position="441"/>
    </location>
</feature>
<dbReference type="OrthoDB" id="1601at2759"/>
<organism evidence="8 9">
    <name type="scientific">Geococcyx californianus</name>
    <name type="common">Greater roadrunner</name>
    <name type="synonym">Saurothera californiana</name>
    <dbReference type="NCBI Taxonomy" id="8947"/>
    <lineage>
        <taxon>Eukaryota</taxon>
        <taxon>Metazoa</taxon>
        <taxon>Chordata</taxon>
        <taxon>Craniata</taxon>
        <taxon>Vertebrata</taxon>
        <taxon>Euteleostomi</taxon>
        <taxon>Archelosauria</taxon>
        <taxon>Archosauria</taxon>
        <taxon>Dinosauria</taxon>
        <taxon>Saurischia</taxon>
        <taxon>Theropoda</taxon>
        <taxon>Coelurosauria</taxon>
        <taxon>Aves</taxon>
        <taxon>Neognathae</taxon>
        <taxon>Neoaves</taxon>
        <taxon>Otidimorphae</taxon>
        <taxon>Cuculiformes</taxon>
        <taxon>Neomorphidae</taxon>
        <taxon>Geococcyx</taxon>
    </lineage>
</organism>
<dbReference type="PANTHER" id="PTHR10652">
    <property type="entry name" value="ADENYLYL CYCLASE-ASSOCIATED PROTEIN"/>
    <property type="match status" value="1"/>
</dbReference>
<dbReference type="PANTHER" id="PTHR10652:SF2">
    <property type="entry name" value="ADENYLYL CYCLASE-ASSOCIATED PROTEIN 2"/>
    <property type="match status" value="1"/>
</dbReference>
<keyword evidence="4" id="KW-0472">Membrane</keyword>
<dbReference type="Gene3D" id="1.25.40.330">
    <property type="entry name" value="Adenylate cyclase-associated CAP, N-terminal domain"/>
    <property type="match status" value="1"/>
</dbReference>
<dbReference type="InterPro" id="IPR016098">
    <property type="entry name" value="CAP/MinC_C"/>
</dbReference>
<dbReference type="InterPro" id="IPR013992">
    <property type="entry name" value="Adenylate_cyclase-assoc_CAP_N"/>
</dbReference>
<feature type="non-terminal residue" evidence="8">
    <location>
        <position position="463"/>
    </location>
</feature>
<dbReference type="InterPro" id="IPR001837">
    <property type="entry name" value="Adenylate_cyclase-assoc_CAP"/>
</dbReference>
<comment type="subcellular location">
    <subcellularLocation>
        <location evidence="1">Cell membrane</location>
        <topology evidence="1">Peripheral membrane protein</topology>
    </subcellularLocation>
</comment>
<dbReference type="PROSITE" id="PS01088">
    <property type="entry name" value="CAP_1"/>
    <property type="match status" value="1"/>
</dbReference>
<dbReference type="SUPFAM" id="SSF101278">
    <property type="entry name" value="N-terminal domain of adenylylcyclase associated protein, CAP"/>
    <property type="match status" value="1"/>
</dbReference>
<feature type="region of interest" description="Disordered" evidence="6">
    <location>
        <begin position="265"/>
        <end position="309"/>
    </location>
</feature>
<dbReference type="Pfam" id="PF21938">
    <property type="entry name" value="CAP_N"/>
    <property type="match status" value="2"/>
</dbReference>
<dbReference type="SMART" id="SM00673">
    <property type="entry name" value="CARP"/>
    <property type="match status" value="2"/>
</dbReference>
<keyword evidence="9" id="KW-1185">Reference proteome</keyword>
<sequence>MAETDVLMERLEKAVTRLESLFSDSHRSGGMEYDAINGVNGSIAPYVEAFDRLLNGSVAEFLRYSKILEGDVKTHAEMVRAAFQAQRAFLVLASQCQEPQEVRKWPRASRGSALKRLCSCMFNINQSLHLLLFSPKPGPYVKEMNDAATFYTNRVLKDYKHSDTRHVDWVKSYLNIWSELQAYIKEHHTTGLTWSKTGPVASSMSMRSVLTSGSCLSPPPPPPPPPPGPPPIFDSETIKDEGTAARSALFAQLNQGEAITKGLRHVSDDQKTHKNPSLRAQCPSVRSPTKSHTPSPTSSKNSPQQSHVPVLELEGKKWRVEYQEDKNDLVINNTELKQVAYIFKCNKSTLQIKGKVNSITIDNCKKFGLVFDNVVGIVEVINSRDIQIQVMGKVPTISINKTEGCHIYLSEESLDCEIVSAKSSEMNILIPQDGDYKEFPVPEQFKTAWDGSKLVTEPAEIVG</sequence>
<dbReference type="PROSITE" id="PS51329">
    <property type="entry name" value="C_CAP_COFACTOR_C"/>
    <property type="match status" value="1"/>
</dbReference>
<evidence type="ECO:0000313" key="9">
    <source>
        <dbReference type="Proteomes" id="UP000531151"/>
    </source>
</evidence>
<dbReference type="PROSITE" id="PS01089">
    <property type="entry name" value="CAP_2"/>
    <property type="match status" value="1"/>
</dbReference>
<keyword evidence="3" id="KW-1003">Cell membrane</keyword>
<feature type="non-terminal residue" evidence="8">
    <location>
        <position position="1"/>
    </location>
</feature>
<dbReference type="InterPro" id="IPR006599">
    <property type="entry name" value="CARP_motif"/>
</dbReference>
<evidence type="ECO:0000313" key="8">
    <source>
        <dbReference type="EMBL" id="NWH57839.1"/>
    </source>
</evidence>
<dbReference type="GO" id="GO:0000902">
    <property type="term" value="P:cell morphogenesis"/>
    <property type="evidence" value="ECO:0007669"/>
    <property type="project" value="TreeGrafter"/>
</dbReference>
<evidence type="ECO:0000256" key="6">
    <source>
        <dbReference type="SAM" id="MobiDB-lite"/>
    </source>
</evidence>
<comment type="similarity">
    <text evidence="2 5">Belongs to the CAP family.</text>
</comment>
<evidence type="ECO:0000256" key="2">
    <source>
        <dbReference type="ARBA" id="ARBA00007659"/>
    </source>
</evidence>
<dbReference type="InterPro" id="IPR036222">
    <property type="entry name" value="CAP_N_sf"/>
</dbReference>
<dbReference type="FunFam" id="2.160.20.70:FF:000001">
    <property type="entry name" value="Adenylyl cyclase-associated protein"/>
    <property type="match status" value="1"/>
</dbReference>
<protein>
    <recommendedName>
        <fullName evidence="5">Adenylyl cyclase-associated protein</fullName>
    </recommendedName>
</protein>
<reference evidence="8 9" key="1">
    <citation type="submission" date="2019-09" db="EMBL/GenBank/DDBJ databases">
        <title>Bird 10,000 Genomes (B10K) Project - Family phase.</title>
        <authorList>
            <person name="Zhang G."/>
        </authorList>
    </citation>
    <scope>NUCLEOTIDE SEQUENCE [LARGE SCALE GENOMIC DNA]</scope>
    <source>
        <strain evidence="8">B10K-CU-031-07</strain>
        <tissue evidence="8">Muscle</tissue>
    </source>
</reference>
<evidence type="ECO:0000259" key="7">
    <source>
        <dbReference type="PROSITE" id="PS51329"/>
    </source>
</evidence>
<evidence type="ECO:0000256" key="3">
    <source>
        <dbReference type="ARBA" id="ARBA00022475"/>
    </source>
</evidence>
<gene>
    <name evidence="8" type="primary">Cap2</name>
    <name evidence="8" type="ORF">GEOCAL_R04627</name>
</gene>
<dbReference type="InterPro" id="IPR028417">
    <property type="entry name" value="CAP_CS_C"/>
</dbReference>
<dbReference type="InterPro" id="IPR017901">
    <property type="entry name" value="C-CAP_CF_C-like"/>
</dbReference>
<dbReference type="GO" id="GO:0019933">
    <property type="term" value="P:cAMP-mediated signaling"/>
    <property type="evidence" value="ECO:0007669"/>
    <property type="project" value="TreeGrafter"/>
</dbReference>
<dbReference type="InterPro" id="IPR053950">
    <property type="entry name" value="CAP_N"/>
</dbReference>
<dbReference type="Gene3D" id="2.160.20.70">
    <property type="match status" value="1"/>
</dbReference>
<dbReference type="Proteomes" id="UP000531151">
    <property type="component" value="Unassembled WGS sequence"/>
</dbReference>
<dbReference type="GO" id="GO:0005737">
    <property type="term" value="C:cytoplasm"/>
    <property type="evidence" value="ECO:0007669"/>
    <property type="project" value="TreeGrafter"/>
</dbReference>
<evidence type="ECO:0000256" key="5">
    <source>
        <dbReference type="RuleBase" id="RU000647"/>
    </source>
</evidence>
<name>A0A7K4IZQ0_GEOCA</name>
<dbReference type="InterPro" id="IPR036223">
    <property type="entry name" value="CAP_C_sf"/>
</dbReference>
<evidence type="ECO:0000256" key="4">
    <source>
        <dbReference type="ARBA" id="ARBA00023136"/>
    </source>
</evidence>
<feature type="compositionally biased region" description="Low complexity" evidence="6">
    <location>
        <begin position="287"/>
        <end position="306"/>
    </location>
</feature>
<dbReference type="Pfam" id="PF08603">
    <property type="entry name" value="CAP_C"/>
    <property type="match status" value="1"/>
</dbReference>
<feature type="region of interest" description="Disordered" evidence="6">
    <location>
        <begin position="208"/>
        <end position="237"/>
    </location>
</feature>
<dbReference type="EMBL" id="VWPV01006026">
    <property type="protein sequence ID" value="NWH57839.1"/>
    <property type="molecule type" value="Genomic_DNA"/>
</dbReference>
<dbReference type="GO" id="GO:0007015">
    <property type="term" value="P:actin filament organization"/>
    <property type="evidence" value="ECO:0007669"/>
    <property type="project" value="TreeGrafter"/>
</dbReference>
<dbReference type="InterPro" id="IPR018106">
    <property type="entry name" value="CAP_CS_N"/>
</dbReference>
<dbReference type="FunFam" id="1.25.40.330:FF:000001">
    <property type="entry name" value="Adenylyl cyclase-associated protein"/>
    <property type="match status" value="1"/>
</dbReference>
<dbReference type="GO" id="GO:0008179">
    <property type="term" value="F:adenylate cyclase binding"/>
    <property type="evidence" value="ECO:0007669"/>
    <property type="project" value="TreeGrafter"/>
</dbReference>
<dbReference type="AlphaFoldDB" id="A0A7K4IZQ0"/>
<dbReference type="SUPFAM" id="SSF69340">
    <property type="entry name" value="C-terminal domain of adenylylcyclase associated protein"/>
    <property type="match status" value="1"/>
</dbReference>
<accession>A0A7K4IZQ0</accession>